<dbReference type="FunFam" id="3.80.10.10:FF:000386">
    <property type="entry name" value="Disease resistance protein RPS4"/>
    <property type="match status" value="1"/>
</dbReference>
<dbReference type="SUPFAM" id="SSF52058">
    <property type="entry name" value="L domain-like"/>
    <property type="match status" value="1"/>
</dbReference>
<dbReference type="InterPro" id="IPR011713">
    <property type="entry name" value="Leu-rich_rpt_3"/>
</dbReference>
<dbReference type="InterPro" id="IPR042197">
    <property type="entry name" value="Apaf_helical"/>
</dbReference>
<organism evidence="10 11">
    <name type="scientific">Quillaja saponaria</name>
    <name type="common">Soap bark tree</name>
    <dbReference type="NCBI Taxonomy" id="32244"/>
    <lineage>
        <taxon>Eukaryota</taxon>
        <taxon>Viridiplantae</taxon>
        <taxon>Streptophyta</taxon>
        <taxon>Embryophyta</taxon>
        <taxon>Tracheophyta</taxon>
        <taxon>Spermatophyta</taxon>
        <taxon>Magnoliopsida</taxon>
        <taxon>eudicotyledons</taxon>
        <taxon>Gunneridae</taxon>
        <taxon>Pentapetalae</taxon>
        <taxon>rosids</taxon>
        <taxon>fabids</taxon>
        <taxon>Fabales</taxon>
        <taxon>Quillajaceae</taxon>
        <taxon>Quillaja</taxon>
    </lineage>
</organism>
<dbReference type="Pfam" id="PF00931">
    <property type="entry name" value="NB-ARC"/>
    <property type="match status" value="1"/>
</dbReference>
<evidence type="ECO:0000256" key="6">
    <source>
        <dbReference type="ARBA" id="ARBA00023027"/>
    </source>
</evidence>
<dbReference type="InterPro" id="IPR002182">
    <property type="entry name" value="NB-ARC"/>
</dbReference>
<feature type="compositionally biased region" description="Basic and acidic residues" evidence="8">
    <location>
        <begin position="1233"/>
        <end position="1242"/>
    </location>
</feature>
<keyword evidence="4" id="KW-0378">Hydrolase</keyword>
<gene>
    <name evidence="10" type="ORF">O6P43_027616</name>
</gene>
<dbReference type="KEGG" id="qsa:O6P43_027616"/>
<dbReference type="InterPro" id="IPR036390">
    <property type="entry name" value="WH_DNA-bd_sf"/>
</dbReference>
<comment type="catalytic activity">
    <reaction evidence="7">
        <text>NAD(+) + H2O = ADP-D-ribose + nicotinamide + H(+)</text>
        <dbReference type="Rhea" id="RHEA:16301"/>
        <dbReference type="ChEBI" id="CHEBI:15377"/>
        <dbReference type="ChEBI" id="CHEBI:15378"/>
        <dbReference type="ChEBI" id="CHEBI:17154"/>
        <dbReference type="ChEBI" id="CHEBI:57540"/>
        <dbReference type="ChEBI" id="CHEBI:57967"/>
        <dbReference type="EC" id="3.2.2.6"/>
    </reaction>
    <physiologicalReaction direction="left-to-right" evidence="7">
        <dbReference type="Rhea" id="RHEA:16302"/>
    </physiologicalReaction>
</comment>
<keyword evidence="11" id="KW-1185">Reference proteome</keyword>
<dbReference type="Pfam" id="PF20160">
    <property type="entry name" value="C-JID"/>
    <property type="match status" value="1"/>
</dbReference>
<evidence type="ECO:0000256" key="4">
    <source>
        <dbReference type="ARBA" id="ARBA00022801"/>
    </source>
</evidence>
<dbReference type="GO" id="GO:0007165">
    <property type="term" value="P:signal transduction"/>
    <property type="evidence" value="ECO:0007669"/>
    <property type="project" value="InterPro"/>
</dbReference>
<reference evidence="10" key="1">
    <citation type="journal article" date="2023" name="Science">
        <title>Elucidation of the pathway for biosynthesis of saponin adjuvants from the soapbark tree.</title>
        <authorList>
            <person name="Reed J."/>
            <person name="Orme A."/>
            <person name="El-Demerdash A."/>
            <person name="Owen C."/>
            <person name="Martin L.B.B."/>
            <person name="Misra R.C."/>
            <person name="Kikuchi S."/>
            <person name="Rejzek M."/>
            <person name="Martin A.C."/>
            <person name="Harkess A."/>
            <person name="Leebens-Mack J."/>
            <person name="Louveau T."/>
            <person name="Stephenson M.J."/>
            <person name="Osbourn A."/>
        </authorList>
    </citation>
    <scope>NUCLEOTIDE SEQUENCE</scope>
    <source>
        <strain evidence="10">S10</strain>
    </source>
</reference>
<comment type="caution">
    <text evidence="10">The sequence shown here is derived from an EMBL/GenBank/DDBJ whole genome shotgun (WGS) entry which is preliminary data.</text>
</comment>
<dbReference type="SMART" id="SM00255">
    <property type="entry name" value="TIR"/>
    <property type="match status" value="1"/>
</dbReference>
<dbReference type="Gene3D" id="3.80.10.10">
    <property type="entry name" value="Ribonuclease Inhibitor"/>
    <property type="match status" value="3"/>
</dbReference>
<evidence type="ECO:0000313" key="10">
    <source>
        <dbReference type="EMBL" id="KAJ7951594.1"/>
    </source>
</evidence>
<dbReference type="PRINTS" id="PR00364">
    <property type="entry name" value="DISEASERSIST"/>
</dbReference>
<evidence type="ECO:0000256" key="2">
    <source>
        <dbReference type="ARBA" id="ARBA00022614"/>
    </source>
</evidence>
<dbReference type="PANTHER" id="PTHR11017:SF479">
    <property type="entry name" value="DISEASE RESISTANCE PROTEIN (TIR-NBS-LRR CLASS) FAMILY"/>
    <property type="match status" value="1"/>
</dbReference>
<dbReference type="Gene3D" id="1.10.8.430">
    <property type="entry name" value="Helical domain of apoptotic protease-activating factors"/>
    <property type="match status" value="1"/>
</dbReference>
<dbReference type="Pfam" id="PF07725">
    <property type="entry name" value="LRR_3"/>
    <property type="match status" value="1"/>
</dbReference>
<dbReference type="InterPro" id="IPR035897">
    <property type="entry name" value="Toll_tir_struct_dom_sf"/>
</dbReference>
<dbReference type="SUPFAM" id="SSF52200">
    <property type="entry name" value="Toll/Interleukin receptor TIR domain"/>
    <property type="match status" value="1"/>
</dbReference>
<dbReference type="PROSITE" id="PS50104">
    <property type="entry name" value="TIR"/>
    <property type="match status" value="1"/>
</dbReference>
<evidence type="ECO:0000259" key="9">
    <source>
        <dbReference type="PROSITE" id="PS50104"/>
    </source>
</evidence>
<feature type="region of interest" description="Disordered" evidence="8">
    <location>
        <begin position="1213"/>
        <end position="1256"/>
    </location>
</feature>
<keyword evidence="5" id="KW-0611">Plant defense</keyword>
<feature type="compositionally biased region" description="Basic and acidic residues" evidence="8">
    <location>
        <begin position="1216"/>
        <end position="1225"/>
    </location>
</feature>
<dbReference type="InterPro" id="IPR044974">
    <property type="entry name" value="Disease_R_plants"/>
</dbReference>
<sequence length="1274" mass="146208">MAATTSSSSSPPPIQAKEDDVLNFRDELSRSSYTSLPRVKRHDVFICLRNMDTRANFASHLCDTLSRKQIKCFIVEQDRHVRVKEMYRIIYTGIEESKLAVVIFSETFAYSEWCLDELVKIQECIKTYGQIVIPVYYNVDPADVLHQTGTYADAFDVHDEFVNEDDKENGRVQMWRNALTEIANIPGWVWCSDDRYVDPAHVRCLADAFDVHIEYDNENETVQNWRNALTEIVNLPGSVWPFYSRKSDIINGIVEDILKKLSNMTAYDSSRFVGIEKHILKIEELFLSDVCTIVGIWGIGGIGKTTIATGVYCTLRHRFEECYFVENVRENSNKRGLKDLRNELLSHILNKRIYVSTPDLPTFIREKLRHKTVLIVLDDVDDESQIESLVGRGDLFNFGSRIIVTTRDKGILKGVADNDIYEVKQMDWNEALELFSLKAFHLKSPKEDFTNLSNWIVHHATSVPLVLNLWGSVLYGRSKEEWEREFEKIKKHGTLFGMFDVLKLSFYTLNRAEKNLFLDIACFFKGENLDFVKRILSACRFLEDKNGIHNLMEKSMVTIRDNIIEVQASLQDMGQEIIRGQYLQEPGKHSRLWDPKQVEQILRCNTGTKAVQGIFLDMSKVEEIELSPEAFTRMRNLRLLKFYVPSYHNSSKICLPRGLEYLPHELRYLHWHGYPSKSLPFTFSPKKLVELHMPHSNVVELWKGIQHLPFLNKINLSYSKHLIGIPDLSDTQCLEIINLEFCTNLRQVDSSVQHLASLRHLNLKCCEKLKSLPSLVNLSSLEVLDLRRCLSLEMFPKIECSMKNLDSLVLDGCESLESLTSSIHMLTALTNISLDGCSKLEKLPEIFEGMITLRSLKLKATAVKELPLSISHLLGLKTLNLDMCTNLEFLPDISALKYLEILSLSCCEKFLKLPCLAGLSSLVEINLSACCNLLQIPEDIGCLSSLSNLSLKGSKIVSVPASIKNLPQLHHLDLTDCTMLKFLPELPLFLQYLYATNCISLEKVSSSKSELLSHNATGDMGNNFVQLFDFTDCLELDQESRNNIVEDAQIRIQHMAKLSRKLPASVTFCFPGNEIPDMFVHRTEGSCLTMKLSPGWCHDRFLGFALCIVAEFKGRALEDFSLQCGLKVNDGNIQMYSSRCLWYGTRFVDSQHTLLWYDHAFHNQTMKKMKNGYHTDEISFDFYSINGYDFVYSWEVMKCGLCLLYAQDADEEEERVGETEARGEEEKEEEERVGETEARGEEEKEEEERVAEKEAGEWKVPKRRNRRRRGRGGR</sequence>
<evidence type="ECO:0000256" key="7">
    <source>
        <dbReference type="ARBA" id="ARBA00047304"/>
    </source>
</evidence>
<dbReference type="InterPro" id="IPR000157">
    <property type="entry name" value="TIR_dom"/>
</dbReference>
<evidence type="ECO:0000256" key="8">
    <source>
        <dbReference type="SAM" id="MobiDB-lite"/>
    </source>
</evidence>
<evidence type="ECO:0000256" key="3">
    <source>
        <dbReference type="ARBA" id="ARBA00022737"/>
    </source>
</evidence>
<dbReference type="Gene3D" id="3.40.50.10140">
    <property type="entry name" value="Toll/interleukin-1 receptor homology (TIR) domain"/>
    <property type="match status" value="2"/>
</dbReference>
<evidence type="ECO:0000256" key="5">
    <source>
        <dbReference type="ARBA" id="ARBA00022821"/>
    </source>
</evidence>
<feature type="domain" description="TIR" evidence="9">
    <location>
        <begin position="40"/>
        <end position="233"/>
    </location>
</feature>
<dbReference type="Proteomes" id="UP001163823">
    <property type="component" value="Chromosome 11"/>
</dbReference>
<keyword evidence="3" id="KW-0677">Repeat</keyword>
<keyword evidence="6" id="KW-0520">NAD</keyword>
<dbReference type="InterPro" id="IPR027417">
    <property type="entry name" value="P-loop_NTPase"/>
</dbReference>
<dbReference type="InterPro" id="IPR032675">
    <property type="entry name" value="LRR_dom_sf"/>
</dbReference>
<evidence type="ECO:0000313" key="11">
    <source>
        <dbReference type="Proteomes" id="UP001163823"/>
    </source>
</evidence>
<dbReference type="GO" id="GO:0043531">
    <property type="term" value="F:ADP binding"/>
    <property type="evidence" value="ECO:0007669"/>
    <property type="project" value="InterPro"/>
</dbReference>
<dbReference type="Gene3D" id="3.40.50.300">
    <property type="entry name" value="P-loop containing nucleotide triphosphate hydrolases"/>
    <property type="match status" value="1"/>
</dbReference>
<dbReference type="GO" id="GO:0061809">
    <property type="term" value="F:NAD+ nucleosidase activity, cyclic ADP-ribose generating"/>
    <property type="evidence" value="ECO:0007669"/>
    <property type="project" value="UniProtKB-EC"/>
</dbReference>
<dbReference type="Pfam" id="PF23282">
    <property type="entry name" value="WHD_ROQ1"/>
    <property type="match status" value="1"/>
</dbReference>
<dbReference type="GO" id="GO:0006952">
    <property type="term" value="P:defense response"/>
    <property type="evidence" value="ECO:0007669"/>
    <property type="project" value="UniProtKB-KW"/>
</dbReference>
<dbReference type="SUPFAM" id="SSF52540">
    <property type="entry name" value="P-loop containing nucleoside triphosphate hydrolases"/>
    <property type="match status" value="1"/>
</dbReference>
<keyword evidence="2" id="KW-0433">Leucine-rich repeat</keyword>
<dbReference type="SUPFAM" id="SSF46785">
    <property type="entry name" value="Winged helix' DNA-binding domain"/>
    <property type="match status" value="1"/>
</dbReference>
<accession>A0AAD7L5A5</accession>
<dbReference type="PANTHER" id="PTHR11017">
    <property type="entry name" value="LEUCINE-RICH REPEAT-CONTAINING PROTEIN"/>
    <property type="match status" value="1"/>
</dbReference>
<dbReference type="InterPro" id="IPR058192">
    <property type="entry name" value="WHD_ROQ1-like"/>
</dbReference>
<dbReference type="Pfam" id="PF01582">
    <property type="entry name" value="TIR"/>
    <property type="match status" value="1"/>
</dbReference>
<proteinExistence type="predicted"/>
<dbReference type="AlphaFoldDB" id="A0AAD7L5A5"/>
<name>A0AAD7L5A5_QUISA</name>
<dbReference type="EMBL" id="JARAOO010000011">
    <property type="protein sequence ID" value="KAJ7951594.1"/>
    <property type="molecule type" value="Genomic_DNA"/>
</dbReference>
<protein>
    <recommendedName>
        <fullName evidence="1">ADP-ribosyl cyclase/cyclic ADP-ribose hydrolase</fullName>
        <ecNumber evidence="1">3.2.2.6</ecNumber>
    </recommendedName>
</protein>
<dbReference type="InterPro" id="IPR045344">
    <property type="entry name" value="C-JID"/>
</dbReference>
<evidence type="ECO:0000256" key="1">
    <source>
        <dbReference type="ARBA" id="ARBA00011982"/>
    </source>
</evidence>
<dbReference type="EC" id="3.2.2.6" evidence="1"/>